<dbReference type="Gene3D" id="1.20.1290.10">
    <property type="entry name" value="AhpD-like"/>
    <property type="match status" value="1"/>
</dbReference>
<dbReference type="GeneID" id="66559839"/>
<dbReference type="KEGG" id="kox:KOX_20565"/>
<evidence type="ECO:0008006" key="3">
    <source>
        <dbReference type="Google" id="ProtNLM"/>
    </source>
</evidence>
<gene>
    <name evidence="1" type="ordered locus">KOX_20565</name>
</gene>
<dbReference type="PANTHER" id="PTHR34846">
    <property type="entry name" value="4-CARBOXYMUCONOLACTONE DECARBOXYLASE FAMILY PROTEIN (AFU_ORTHOLOGUE AFUA_6G11590)"/>
    <property type="match status" value="1"/>
</dbReference>
<dbReference type="SUPFAM" id="SSF69118">
    <property type="entry name" value="AhpD-like"/>
    <property type="match status" value="1"/>
</dbReference>
<name>A0A0H3HBL3_KLEM8</name>
<dbReference type="RefSeq" id="WP_014229370.1">
    <property type="nucleotide sequence ID" value="NC_016612.1"/>
</dbReference>
<proteinExistence type="predicted"/>
<evidence type="ECO:0000313" key="2">
    <source>
        <dbReference type="Proteomes" id="UP000007843"/>
    </source>
</evidence>
<dbReference type="PATRIC" id="fig|1006551.4.peg.4117"/>
<dbReference type="InterPro" id="IPR029032">
    <property type="entry name" value="AhpD-like"/>
</dbReference>
<dbReference type="PANTHER" id="PTHR34846:SF11">
    <property type="entry name" value="4-CARBOXYMUCONOLACTONE DECARBOXYLASE FAMILY PROTEIN (AFU_ORTHOLOGUE AFUA_6G11590)"/>
    <property type="match status" value="1"/>
</dbReference>
<accession>A0A0H3HBL3</accession>
<sequence>MNRLPALSEQQWSDEQRQLAEEIINGPRGALLPPFEPLLRSPELMAHAQRMGEYLRYRSALGQRLSELAILLTARHWSQPVEWAIHAPIAREKGIPAQAVQAINERRQPETLAADEWVVYHFCQQLHQHKKVSDDIWQQAIDLWGEKGVVDLIGINGYYSFLSMIMNGAQTPVPDTRDFILPA</sequence>
<dbReference type="AlphaFoldDB" id="A0A0H3HBL3"/>
<dbReference type="EMBL" id="CP003218">
    <property type="protein sequence ID" value="AEX05835.1"/>
    <property type="molecule type" value="Genomic_DNA"/>
</dbReference>
<evidence type="ECO:0000313" key="1">
    <source>
        <dbReference type="EMBL" id="AEX05835.1"/>
    </source>
</evidence>
<reference evidence="1 2" key="1">
    <citation type="journal article" date="2012" name="J. Bacteriol.">
        <title>Complete genome sequence of Klebsiella oxytoca KCTC 1686, used in production of 2,3-butanediol.</title>
        <authorList>
            <person name="Shin S.H."/>
            <person name="Kim S."/>
            <person name="Kim J.Y."/>
            <person name="Lee S."/>
            <person name="Um Y."/>
            <person name="Oh M.K."/>
            <person name="Kim Y.R."/>
            <person name="Lee J."/>
            <person name="Yang K.S."/>
        </authorList>
    </citation>
    <scope>NUCLEOTIDE SEQUENCE [LARGE SCALE GENOMIC DNA]</scope>
    <source>
        <strain evidence="2">ATCC 8724 / DSM 4798 / JCM 20051 / NBRC 3318 / NRRL B-199 / KCTC 1686</strain>
    </source>
</reference>
<dbReference type="HOGENOM" id="CLU_082760_3_0_6"/>
<dbReference type="Proteomes" id="UP000007843">
    <property type="component" value="Chromosome"/>
</dbReference>
<organism evidence="1 2">
    <name type="scientific">Klebsiella michiganensis (strain ATCC 8724 / DSM 4798 / JCM 20051 / NBRC 3318 / NRRL B-199 / KCTC 1686 / BUCSAV 143 / CCM 1901)</name>
    <dbReference type="NCBI Taxonomy" id="1006551"/>
    <lineage>
        <taxon>Bacteria</taxon>
        <taxon>Pseudomonadati</taxon>
        <taxon>Pseudomonadota</taxon>
        <taxon>Gammaproteobacteria</taxon>
        <taxon>Enterobacterales</taxon>
        <taxon>Enterobacteriaceae</taxon>
        <taxon>Klebsiella/Raoultella group</taxon>
        <taxon>Klebsiella</taxon>
    </lineage>
</organism>
<protein>
    <recommendedName>
        <fullName evidence="3">Carboxymuconolactone decarboxylase</fullName>
    </recommendedName>
</protein>